<evidence type="ECO:0000256" key="10">
    <source>
        <dbReference type="PROSITE-ProRule" id="PRU01240"/>
    </source>
</evidence>
<protein>
    <submittedName>
        <fullName evidence="15">Type VII secretion-associated serine protease mycosin</fullName>
    </submittedName>
</protein>
<feature type="signal peptide" evidence="13">
    <location>
        <begin position="1"/>
        <end position="21"/>
    </location>
</feature>
<evidence type="ECO:0000256" key="8">
    <source>
        <dbReference type="ARBA" id="ARBA00022989"/>
    </source>
</evidence>
<keyword evidence="5 12" id="KW-0812">Transmembrane</keyword>
<feature type="active site" description="Charge relay system" evidence="10">
    <location>
        <position position="89"/>
    </location>
</feature>
<evidence type="ECO:0000256" key="5">
    <source>
        <dbReference type="ARBA" id="ARBA00022692"/>
    </source>
</evidence>
<evidence type="ECO:0000256" key="12">
    <source>
        <dbReference type="SAM" id="Phobius"/>
    </source>
</evidence>
<keyword evidence="7 10" id="KW-0720">Serine protease</keyword>
<keyword evidence="13" id="KW-0732">Signal</keyword>
<evidence type="ECO:0000256" key="9">
    <source>
        <dbReference type="ARBA" id="ARBA00023136"/>
    </source>
</evidence>
<keyword evidence="6 10" id="KW-0378">Hydrolase</keyword>
<dbReference type="InterPro" id="IPR023827">
    <property type="entry name" value="Peptidase_S8_Asp-AS"/>
</dbReference>
<keyword evidence="8 12" id="KW-1133">Transmembrane helix</keyword>
<dbReference type="InterPro" id="IPR000209">
    <property type="entry name" value="Peptidase_S8/S53_dom"/>
</dbReference>
<feature type="compositionally biased region" description="Low complexity" evidence="11">
    <location>
        <begin position="331"/>
        <end position="346"/>
    </location>
</feature>
<dbReference type="Pfam" id="PF00082">
    <property type="entry name" value="Peptidase_S8"/>
    <property type="match status" value="1"/>
</dbReference>
<evidence type="ECO:0000313" key="16">
    <source>
        <dbReference type="Proteomes" id="UP001183777"/>
    </source>
</evidence>
<evidence type="ECO:0000256" key="4">
    <source>
        <dbReference type="ARBA" id="ARBA00022670"/>
    </source>
</evidence>
<dbReference type="SUPFAM" id="SSF52743">
    <property type="entry name" value="Subtilisin-like"/>
    <property type="match status" value="1"/>
</dbReference>
<dbReference type="NCBIfam" id="TIGR03921">
    <property type="entry name" value="T7SS_mycosin"/>
    <property type="match status" value="1"/>
</dbReference>
<dbReference type="EMBL" id="JAVREX010000001">
    <property type="protein sequence ID" value="MDT0426113.1"/>
    <property type="molecule type" value="Genomic_DNA"/>
</dbReference>
<evidence type="ECO:0000256" key="11">
    <source>
        <dbReference type="SAM" id="MobiDB-lite"/>
    </source>
</evidence>
<reference evidence="16" key="1">
    <citation type="submission" date="2023-07" db="EMBL/GenBank/DDBJ databases">
        <title>30 novel species of actinomycetes from the DSMZ collection.</title>
        <authorList>
            <person name="Nouioui I."/>
        </authorList>
    </citation>
    <scope>NUCLEOTIDE SEQUENCE [LARGE SCALE GENOMIC DNA]</scope>
    <source>
        <strain evidence="16">DSM 41770</strain>
    </source>
</reference>
<dbReference type="PRINTS" id="PR00723">
    <property type="entry name" value="SUBTILISIN"/>
</dbReference>
<feature type="chain" id="PRO_5046274526" evidence="13">
    <location>
        <begin position="22"/>
        <end position="408"/>
    </location>
</feature>
<evidence type="ECO:0000256" key="7">
    <source>
        <dbReference type="ARBA" id="ARBA00022825"/>
    </source>
</evidence>
<evidence type="ECO:0000256" key="1">
    <source>
        <dbReference type="ARBA" id="ARBA00004162"/>
    </source>
</evidence>
<feature type="transmembrane region" description="Helical" evidence="12">
    <location>
        <begin position="371"/>
        <end position="394"/>
    </location>
</feature>
<keyword evidence="3" id="KW-1003">Cell membrane</keyword>
<dbReference type="Gene3D" id="3.40.50.200">
    <property type="entry name" value="Peptidase S8/S53 domain"/>
    <property type="match status" value="1"/>
</dbReference>
<keyword evidence="16" id="KW-1185">Reference proteome</keyword>
<evidence type="ECO:0000256" key="13">
    <source>
        <dbReference type="SAM" id="SignalP"/>
    </source>
</evidence>
<feature type="region of interest" description="Disordered" evidence="11">
    <location>
        <begin position="314"/>
        <end position="367"/>
    </location>
</feature>
<dbReference type="PANTHER" id="PTHR43806:SF11">
    <property type="entry name" value="CEREVISIN-RELATED"/>
    <property type="match status" value="1"/>
</dbReference>
<evidence type="ECO:0000259" key="14">
    <source>
        <dbReference type="Pfam" id="PF00082"/>
    </source>
</evidence>
<dbReference type="GO" id="GO:0006508">
    <property type="term" value="P:proteolysis"/>
    <property type="evidence" value="ECO:0007669"/>
    <property type="project" value="UniProtKB-KW"/>
</dbReference>
<accession>A0ABU2RB74</accession>
<proteinExistence type="inferred from homology"/>
<comment type="similarity">
    <text evidence="2 10">Belongs to the peptidase S8 family.</text>
</comment>
<feature type="active site" description="Charge relay system" evidence="10">
    <location>
        <position position="54"/>
    </location>
</feature>
<dbReference type="InterPro" id="IPR015500">
    <property type="entry name" value="Peptidase_S8_subtilisin-rel"/>
</dbReference>
<evidence type="ECO:0000313" key="15">
    <source>
        <dbReference type="EMBL" id="MDT0426113.1"/>
    </source>
</evidence>
<keyword evidence="4 10" id="KW-0645">Protease</keyword>
<gene>
    <name evidence="15" type="primary">mycP</name>
    <name evidence="15" type="ORF">RM649_00365</name>
</gene>
<dbReference type="GO" id="GO:0008233">
    <property type="term" value="F:peptidase activity"/>
    <property type="evidence" value="ECO:0007669"/>
    <property type="project" value="UniProtKB-KW"/>
</dbReference>
<feature type="domain" description="Peptidase S8/S53" evidence="14">
    <location>
        <begin position="45"/>
        <end position="305"/>
    </location>
</feature>
<sequence length="408" mass="41328">MIASASMMLVLAGTAVAPAYAESVRSKQWHLDVMQAEKMWETSTGAGITVAVLDTGVDASNGDLRGQVLEGLNLEPDSPGGEQEDYDGHGTGMAALIAGTGKSAGGDGAFGLAPGAKILPVRMPDSTGAANRDASDKEFSEAAPKAIRYAVDHGAQIINISLGRRNNSQSVTEAVKYALEKGVLIFAAVGNTGDAQNSVEYPAGTPGVVGVGAVDEELKKTDESQWGPQVDLAAPGDELVYACTEETGLCRGHGTSGATALASASAALIWSKYPDWTNNQVLRVLLNTAGGAINGEKRTDAIGYGIVRPRIALKDPGDPGPADEYPLPDLAAAASPTPSAEPSAAANGSEKSDESEKPAAASPASDDGGNAGLWIGLGVGVAVLVGAGVVFGVVRSRRRGKAATAPAP</sequence>
<comment type="caution">
    <text evidence="15">The sequence shown here is derived from an EMBL/GenBank/DDBJ whole genome shotgun (WGS) entry which is preliminary data.</text>
</comment>
<keyword evidence="9 12" id="KW-0472">Membrane</keyword>
<dbReference type="InterPro" id="IPR023834">
    <property type="entry name" value="T7SS_pept_S8A_mycosin"/>
</dbReference>
<organism evidence="15 16">
    <name type="scientific">Streptomyces salyersiae</name>
    <dbReference type="NCBI Taxonomy" id="3075530"/>
    <lineage>
        <taxon>Bacteria</taxon>
        <taxon>Bacillati</taxon>
        <taxon>Actinomycetota</taxon>
        <taxon>Actinomycetes</taxon>
        <taxon>Kitasatosporales</taxon>
        <taxon>Streptomycetaceae</taxon>
        <taxon>Streptomyces</taxon>
    </lineage>
</organism>
<dbReference type="Proteomes" id="UP001183777">
    <property type="component" value="Unassembled WGS sequence"/>
</dbReference>
<dbReference type="InterPro" id="IPR050131">
    <property type="entry name" value="Peptidase_S8_subtilisin-like"/>
</dbReference>
<comment type="subcellular location">
    <subcellularLocation>
        <location evidence="1">Cell membrane</location>
        <topology evidence="1">Single-pass membrane protein</topology>
    </subcellularLocation>
</comment>
<feature type="compositionally biased region" description="Low complexity" evidence="11">
    <location>
        <begin position="358"/>
        <end position="367"/>
    </location>
</feature>
<evidence type="ECO:0000256" key="6">
    <source>
        <dbReference type="ARBA" id="ARBA00022801"/>
    </source>
</evidence>
<dbReference type="PROSITE" id="PS00136">
    <property type="entry name" value="SUBTILASE_ASP"/>
    <property type="match status" value="1"/>
</dbReference>
<name>A0ABU2RB74_9ACTN</name>
<dbReference type="PANTHER" id="PTHR43806">
    <property type="entry name" value="PEPTIDASE S8"/>
    <property type="match status" value="1"/>
</dbReference>
<dbReference type="InterPro" id="IPR036852">
    <property type="entry name" value="Peptidase_S8/S53_dom_sf"/>
</dbReference>
<evidence type="ECO:0000256" key="3">
    <source>
        <dbReference type="ARBA" id="ARBA00022475"/>
    </source>
</evidence>
<feature type="active site" description="Charge relay system" evidence="10">
    <location>
        <position position="256"/>
    </location>
</feature>
<dbReference type="RefSeq" id="WP_311654345.1">
    <property type="nucleotide sequence ID" value="NZ_JAVREX010000001.1"/>
</dbReference>
<dbReference type="PROSITE" id="PS51892">
    <property type="entry name" value="SUBTILASE"/>
    <property type="match status" value="1"/>
</dbReference>
<evidence type="ECO:0000256" key="2">
    <source>
        <dbReference type="ARBA" id="ARBA00011073"/>
    </source>
</evidence>